<gene>
    <name evidence="7" type="ORF">K461DRAFT_57676</name>
</gene>
<accession>A0A9P4IUR5</accession>
<dbReference type="PANTHER" id="PTHR47660">
    <property type="entry name" value="TRANSCRIPTION FACTOR WITH C2H2 AND ZN(2)-CYS(6) DNA BINDING DOMAIN (EUROFUNG)-RELATED-RELATED"/>
    <property type="match status" value="1"/>
</dbReference>
<keyword evidence="4" id="KW-0804">Transcription</keyword>
<keyword evidence="3" id="KW-0805">Transcription regulation</keyword>
<evidence type="ECO:0000256" key="3">
    <source>
        <dbReference type="ARBA" id="ARBA00023015"/>
    </source>
</evidence>
<keyword evidence="1" id="KW-0479">Metal-binding</keyword>
<dbReference type="AlphaFoldDB" id="A0A9P4IUR5"/>
<organism evidence="7 8">
    <name type="scientific">Myriangium duriaei CBS 260.36</name>
    <dbReference type="NCBI Taxonomy" id="1168546"/>
    <lineage>
        <taxon>Eukaryota</taxon>
        <taxon>Fungi</taxon>
        <taxon>Dikarya</taxon>
        <taxon>Ascomycota</taxon>
        <taxon>Pezizomycotina</taxon>
        <taxon>Dothideomycetes</taxon>
        <taxon>Dothideomycetidae</taxon>
        <taxon>Myriangiales</taxon>
        <taxon>Myriangiaceae</taxon>
        <taxon>Myriangium</taxon>
    </lineage>
</organism>
<dbReference type="GO" id="GO:0003677">
    <property type="term" value="F:DNA binding"/>
    <property type="evidence" value="ECO:0007669"/>
    <property type="project" value="InterPro"/>
</dbReference>
<evidence type="ECO:0000256" key="1">
    <source>
        <dbReference type="ARBA" id="ARBA00022723"/>
    </source>
</evidence>
<dbReference type="EMBL" id="ML996092">
    <property type="protein sequence ID" value="KAF2149124.1"/>
    <property type="molecule type" value="Genomic_DNA"/>
</dbReference>
<evidence type="ECO:0000259" key="6">
    <source>
        <dbReference type="Pfam" id="PF04082"/>
    </source>
</evidence>
<keyword evidence="8" id="KW-1185">Reference proteome</keyword>
<proteinExistence type="predicted"/>
<keyword evidence="5" id="KW-0539">Nucleus</keyword>
<dbReference type="PANTHER" id="PTHR47660:SF7">
    <property type="entry name" value="TRANSCRIPTION FACTOR WITH C2H2 AND ZN(2)-CYS(6) DNA BINDING DOMAIN (EUROFUNG)"/>
    <property type="match status" value="1"/>
</dbReference>
<sequence>MVSDAVYAMVQSRFAMMVAADFNLHSNHAPLPNLHTFESWIHLCIQKVLPTIPMLHVTHLHFEDPAQWVLPLALAVAGCQLSASPNQSLAMLELLRQHILQTIVSDSAAVKPLHIIQASLVCAMCLVYGDNQDLKKQGLLIRAFLVLRTAFLFEPDRYRLQDQSESHETRWKDWVDNESAKRTAYCVWLFDCIAYYTCLEEPLLKLETGQISLPCAEVLWEAEDAAVWGHIQQYSSEPATMVLEFHKLHLEKRLDSTLGEFARILVIHALYHWTWSLARHYQNPLSHYTPTSEVVTVSAHPAFKAPIWPLDVGDFSRWRDSMCDSLDHLHWRAISVTGAQLGQENPVVLHCHLARIVILTPLREICVLTERMLQPQSKSAFGPHVRTMQRWVKRDGHKARLAMIHAGVLFWHIRRHTASGYYEPDAVKLATLALWAFSFFRTNPILGNHDLGQVDSPSSATSSSHLTSDSLELPCIHLDRPADDEIVQLYISNGSRMKAYIGGIWDVSDRQSPAKILREGARITKQLPWGVAKPIVQHLESLAIHCENMY</sequence>
<protein>
    <recommendedName>
        <fullName evidence="6">Xylanolytic transcriptional activator regulatory domain-containing protein</fullName>
    </recommendedName>
</protein>
<reference evidence="7" key="1">
    <citation type="journal article" date="2020" name="Stud. Mycol.">
        <title>101 Dothideomycetes genomes: a test case for predicting lifestyles and emergence of pathogens.</title>
        <authorList>
            <person name="Haridas S."/>
            <person name="Albert R."/>
            <person name="Binder M."/>
            <person name="Bloem J."/>
            <person name="Labutti K."/>
            <person name="Salamov A."/>
            <person name="Andreopoulos B."/>
            <person name="Baker S."/>
            <person name="Barry K."/>
            <person name="Bills G."/>
            <person name="Bluhm B."/>
            <person name="Cannon C."/>
            <person name="Castanera R."/>
            <person name="Culley D."/>
            <person name="Daum C."/>
            <person name="Ezra D."/>
            <person name="Gonzalez J."/>
            <person name="Henrissat B."/>
            <person name="Kuo A."/>
            <person name="Liang C."/>
            <person name="Lipzen A."/>
            <person name="Lutzoni F."/>
            <person name="Magnuson J."/>
            <person name="Mondo S."/>
            <person name="Nolan M."/>
            <person name="Ohm R."/>
            <person name="Pangilinan J."/>
            <person name="Park H.-J."/>
            <person name="Ramirez L."/>
            <person name="Alfaro M."/>
            <person name="Sun H."/>
            <person name="Tritt A."/>
            <person name="Yoshinaga Y."/>
            <person name="Zwiers L.-H."/>
            <person name="Turgeon B."/>
            <person name="Goodwin S."/>
            <person name="Spatafora J."/>
            <person name="Crous P."/>
            <person name="Grigoriev I."/>
        </authorList>
    </citation>
    <scope>NUCLEOTIDE SEQUENCE</scope>
    <source>
        <strain evidence="7">CBS 260.36</strain>
    </source>
</reference>
<keyword evidence="2" id="KW-0862">Zinc</keyword>
<evidence type="ECO:0000256" key="2">
    <source>
        <dbReference type="ARBA" id="ARBA00022833"/>
    </source>
</evidence>
<evidence type="ECO:0000313" key="7">
    <source>
        <dbReference type="EMBL" id="KAF2149124.1"/>
    </source>
</evidence>
<feature type="domain" description="Xylanolytic transcriptional activator regulatory" evidence="6">
    <location>
        <begin position="53"/>
        <end position="248"/>
    </location>
</feature>
<comment type="caution">
    <text evidence="7">The sequence shown here is derived from an EMBL/GenBank/DDBJ whole genome shotgun (WGS) entry which is preliminary data.</text>
</comment>
<dbReference type="Proteomes" id="UP000799439">
    <property type="component" value="Unassembled WGS sequence"/>
</dbReference>
<evidence type="ECO:0000313" key="8">
    <source>
        <dbReference type="Proteomes" id="UP000799439"/>
    </source>
</evidence>
<dbReference type="GO" id="GO:0008270">
    <property type="term" value="F:zinc ion binding"/>
    <property type="evidence" value="ECO:0007669"/>
    <property type="project" value="InterPro"/>
</dbReference>
<dbReference type="GO" id="GO:0006351">
    <property type="term" value="P:DNA-templated transcription"/>
    <property type="evidence" value="ECO:0007669"/>
    <property type="project" value="InterPro"/>
</dbReference>
<evidence type="ECO:0000256" key="4">
    <source>
        <dbReference type="ARBA" id="ARBA00023163"/>
    </source>
</evidence>
<dbReference type="OrthoDB" id="654211at2759"/>
<dbReference type="InterPro" id="IPR007219">
    <property type="entry name" value="XnlR_reg_dom"/>
</dbReference>
<dbReference type="Pfam" id="PF04082">
    <property type="entry name" value="Fungal_trans"/>
    <property type="match status" value="1"/>
</dbReference>
<name>A0A9P4IUR5_9PEZI</name>
<evidence type="ECO:0000256" key="5">
    <source>
        <dbReference type="ARBA" id="ARBA00023242"/>
    </source>
</evidence>